<evidence type="ECO:0000313" key="1">
    <source>
        <dbReference type="EMBL" id="KAJ9103359.1"/>
    </source>
</evidence>
<name>A0ACC2VV80_9TREE</name>
<evidence type="ECO:0000313" key="2">
    <source>
        <dbReference type="Proteomes" id="UP001241377"/>
    </source>
</evidence>
<proteinExistence type="predicted"/>
<keyword evidence="2" id="KW-1185">Reference proteome</keyword>
<protein>
    <submittedName>
        <fullName evidence="1">Uncharacterized protein</fullName>
    </submittedName>
</protein>
<dbReference type="EMBL" id="JASBWR010000047">
    <property type="protein sequence ID" value="KAJ9103359.1"/>
    <property type="molecule type" value="Genomic_DNA"/>
</dbReference>
<comment type="caution">
    <text evidence="1">The sequence shown here is derived from an EMBL/GenBank/DDBJ whole genome shotgun (WGS) entry which is preliminary data.</text>
</comment>
<gene>
    <name evidence="1" type="ORF">QFC19_004458</name>
</gene>
<organism evidence="1 2">
    <name type="scientific">Naganishia cerealis</name>
    <dbReference type="NCBI Taxonomy" id="610337"/>
    <lineage>
        <taxon>Eukaryota</taxon>
        <taxon>Fungi</taxon>
        <taxon>Dikarya</taxon>
        <taxon>Basidiomycota</taxon>
        <taxon>Agaricomycotina</taxon>
        <taxon>Tremellomycetes</taxon>
        <taxon>Filobasidiales</taxon>
        <taxon>Filobasidiaceae</taxon>
        <taxon>Naganishia</taxon>
    </lineage>
</organism>
<accession>A0ACC2VV80</accession>
<sequence length="364" mass="40788">MSKLRGLEKDDADVRYSKTLAYLLRHGAEKQGLPMRKDGYVRVVDILEEPNLKSLSFSHLHHLVESNNKKRFVLFYGYDPSAKRPERKKKKQGQSKQALTLSQEPEQGVGKSAEPQATQQPEETEELPLVPVEAPTIESYVPEEIAAPQQKTKPSPRSTTLGSNASEPEWFIRAAQGHSIQTVTTEHLEPIANADEEGLQKVGEMVHGSKAELWDSIRNKGLARGTRQHIHLARARSGATSGPRANSSLYIYLSLPTLLAHHPPIPVFISTNNVILTPGNSEGVIPATMFQKVVRLRREPHRAGPEHSQQEPRSLEAATPEVEQEKPKRDRKHREKPRFVEEIIWEGGAPVDPPRIVETNVHNK</sequence>
<reference evidence="1" key="1">
    <citation type="submission" date="2023-04" db="EMBL/GenBank/DDBJ databases">
        <title>Draft Genome sequencing of Naganishia species isolated from polar environments using Oxford Nanopore Technology.</title>
        <authorList>
            <person name="Leo P."/>
            <person name="Venkateswaran K."/>
        </authorList>
    </citation>
    <scope>NUCLEOTIDE SEQUENCE</scope>
    <source>
        <strain evidence="1">MNA-CCFEE 5261</strain>
    </source>
</reference>
<dbReference type="Proteomes" id="UP001241377">
    <property type="component" value="Unassembled WGS sequence"/>
</dbReference>